<protein>
    <submittedName>
        <fullName evidence="2">Uncharacterized protein</fullName>
    </submittedName>
</protein>
<keyword evidence="3" id="KW-1185">Reference proteome</keyword>
<evidence type="ECO:0000313" key="2">
    <source>
        <dbReference type="EMBL" id="CAI0393756.1"/>
    </source>
</evidence>
<feature type="region of interest" description="Disordered" evidence="1">
    <location>
        <begin position="1"/>
        <end position="30"/>
    </location>
</feature>
<dbReference type="EMBL" id="CAMGYJ010000003">
    <property type="protein sequence ID" value="CAI0393756.1"/>
    <property type="molecule type" value="Genomic_DNA"/>
</dbReference>
<name>A0AAV0I8D8_9ROSI</name>
<proteinExistence type="predicted"/>
<organism evidence="2 3">
    <name type="scientific">Linum tenue</name>
    <dbReference type="NCBI Taxonomy" id="586396"/>
    <lineage>
        <taxon>Eukaryota</taxon>
        <taxon>Viridiplantae</taxon>
        <taxon>Streptophyta</taxon>
        <taxon>Embryophyta</taxon>
        <taxon>Tracheophyta</taxon>
        <taxon>Spermatophyta</taxon>
        <taxon>Magnoliopsida</taxon>
        <taxon>eudicotyledons</taxon>
        <taxon>Gunneridae</taxon>
        <taxon>Pentapetalae</taxon>
        <taxon>rosids</taxon>
        <taxon>fabids</taxon>
        <taxon>Malpighiales</taxon>
        <taxon>Linaceae</taxon>
        <taxon>Linum</taxon>
    </lineage>
</organism>
<evidence type="ECO:0000313" key="3">
    <source>
        <dbReference type="Proteomes" id="UP001154282"/>
    </source>
</evidence>
<reference evidence="2" key="1">
    <citation type="submission" date="2022-08" db="EMBL/GenBank/DDBJ databases">
        <authorList>
            <person name="Gutierrez-Valencia J."/>
        </authorList>
    </citation>
    <scope>NUCLEOTIDE SEQUENCE</scope>
</reference>
<feature type="compositionally biased region" description="Low complexity" evidence="1">
    <location>
        <begin position="8"/>
        <end position="30"/>
    </location>
</feature>
<dbReference type="AlphaFoldDB" id="A0AAV0I8D8"/>
<comment type="caution">
    <text evidence="2">The sequence shown here is derived from an EMBL/GenBank/DDBJ whole genome shotgun (WGS) entry which is preliminary data.</text>
</comment>
<evidence type="ECO:0000256" key="1">
    <source>
        <dbReference type="SAM" id="MobiDB-lite"/>
    </source>
</evidence>
<gene>
    <name evidence="2" type="ORF">LITE_LOCUS8064</name>
</gene>
<sequence>MRSRRTTRSTTSPRPTSGDPSAAPSGAGAR</sequence>
<accession>A0AAV0I8D8</accession>
<dbReference type="Proteomes" id="UP001154282">
    <property type="component" value="Unassembled WGS sequence"/>
</dbReference>